<protein>
    <submittedName>
        <fullName evidence="1">Uncharacterized protein</fullName>
    </submittedName>
</protein>
<name>A0A016VDV4_9BILA</name>
<keyword evidence="2" id="KW-1185">Reference proteome</keyword>
<evidence type="ECO:0000313" key="2">
    <source>
        <dbReference type="Proteomes" id="UP000024635"/>
    </source>
</evidence>
<gene>
    <name evidence="1" type="primary">Acey_s0011.g1421</name>
    <name evidence="1" type="ORF">Y032_0011g1421</name>
</gene>
<organism evidence="1 2">
    <name type="scientific">Ancylostoma ceylanicum</name>
    <dbReference type="NCBI Taxonomy" id="53326"/>
    <lineage>
        <taxon>Eukaryota</taxon>
        <taxon>Metazoa</taxon>
        <taxon>Ecdysozoa</taxon>
        <taxon>Nematoda</taxon>
        <taxon>Chromadorea</taxon>
        <taxon>Rhabditida</taxon>
        <taxon>Rhabditina</taxon>
        <taxon>Rhabditomorpha</taxon>
        <taxon>Strongyloidea</taxon>
        <taxon>Ancylostomatidae</taxon>
        <taxon>Ancylostomatinae</taxon>
        <taxon>Ancylostoma</taxon>
    </lineage>
</organism>
<dbReference type="AlphaFoldDB" id="A0A016VDV4"/>
<evidence type="ECO:0000313" key="1">
    <source>
        <dbReference type="EMBL" id="EYC25849.1"/>
    </source>
</evidence>
<dbReference type="EMBL" id="JARK01001347">
    <property type="protein sequence ID" value="EYC25849.1"/>
    <property type="molecule type" value="Genomic_DNA"/>
</dbReference>
<reference evidence="2" key="1">
    <citation type="journal article" date="2015" name="Nat. Genet.">
        <title>The genome and transcriptome of the zoonotic hookworm Ancylostoma ceylanicum identify infection-specific gene families.</title>
        <authorList>
            <person name="Schwarz E.M."/>
            <person name="Hu Y."/>
            <person name="Antoshechkin I."/>
            <person name="Miller M.M."/>
            <person name="Sternberg P.W."/>
            <person name="Aroian R.V."/>
        </authorList>
    </citation>
    <scope>NUCLEOTIDE SEQUENCE</scope>
    <source>
        <strain evidence="2">HY135</strain>
    </source>
</reference>
<proteinExistence type="predicted"/>
<dbReference type="Proteomes" id="UP000024635">
    <property type="component" value="Unassembled WGS sequence"/>
</dbReference>
<accession>A0A016VDV4</accession>
<comment type="caution">
    <text evidence="1">The sequence shown here is derived from an EMBL/GenBank/DDBJ whole genome shotgun (WGS) entry which is preliminary data.</text>
</comment>
<sequence length="81" mass="9536">MSSFQDISIFIQDISSRYYFHSSIVFFFSLARVFILDRRKVSVVETCISYQKLPCKVVLDFFKLCFSLAFVRINDDCSILK</sequence>